<accession>A0A0J8ACL3</accession>
<reference evidence="1 2" key="1">
    <citation type="journal article" date="2015" name="G3 (Bethesda)">
        <title>Insights into Ongoing Evolution of the Hexachlorocyclohexane Catabolic Pathway from Comparative Genomics of Ten Sphingomonadaceae Strains.</title>
        <authorList>
            <person name="Pearce S.L."/>
            <person name="Oakeshott J.G."/>
            <person name="Pandey G."/>
        </authorList>
    </citation>
    <scope>NUCLEOTIDE SEQUENCE [LARGE SCALE GENOMIC DNA]</scope>
    <source>
        <strain evidence="1 2">LL02</strain>
    </source>
</reference>
<dbReference type="OrthoDB" id="7173908at2"/>
<name>A0A0J8ACL3_9SPHN</name>
<comment type="caution">
    <text evidence="1">The sequence shown here is derived from an EMBL/GenBank/DDBJ whole genome shotgun (WGS) entry which is preliminary data.</text>
</comment>
<dbReference type="RefSeq" id="WP_059152887.1">
    <property type="nucleotide sequence ID" value="NZ_KQ130456.1"/>
</dbReference>
<dbReference type="PATRIC" id="fig|1114963.3.peg.3908"/>
<evidence type="ECO:0000313" key="1">
    <source>
        <dbReference type="EMBL" id="KMS52855.1"/>
    </source>
</evidence>
<proteinExistence type="predicted"/>
<dbReference type="EMBL" id="JACU01000008">
    <property type="protein sequence ID" value="KMS52855.1"/>
    <property type="molecule type" value="Genomic_DNA"/>
</dbReference>
<organism evidence="1 2">
    <name type="scientific">Novosphingobium barchaimii LL02</name>
    <dbReference type="NCBI Taxonomy" id="1114963"/>
    <lineage>
        <taxon>Bacteria</taxon>
        <taxon>Pseudomonadati</taxon>
        <taxon>Pseudomonadota</taxon>
        <taxon>Alphaproteobacteria</taxon>
        <taxon>Sphingomonadales</taxon>
        <taxon>Sphingomonadaceae</taxon>
        <taxon>Novosphingobium</taxon>
    </lineage>
</organism>
<evidence type="ECO:0008006" key="3">
    <source>
        <dbReference type="Google" id="ProtNLM"/>
    </source>
</evidence>
<evidence type="ECO:0000313" key="2">
    <source>
        <dbReference type="Proteomes" id="UP000052268"/>
    </source>
</evidence>
<dbReference type="Pfam" id="PF06698">
    <property type="entry name" value="DUF1192"/>
    <property type="match status" value="1"/>
</dbReference>
<keyword evidence="2" id="KW-1185">Reference proteome</keyword>
<gene>
    <name evidence="1" type="ORF">V474_25265</name>
</gene>
<sequence>MDDNDRPRRRSSEGDFGAASLLASESLERYSLDELDARIVLLETEIERIRAHRTASSAHRLAADALFRPRSS</sequence>
<dbReference type="Proteomes" id="UP000052268">
    <property type="component" value="Unassembled WGS sequence"/>
</dbReference>
<protein>
    <recommendedName>
        <fullName evidence="3">DUF1192 domain-containing protein</fullName>
    </recommendedName>
</protein>
<dbReference type="AlphaFoldDB" id="A0A0J8ACL3"/>
<dbReference type="InterPro" id="IPR009579">
    <property type="entry name" value="DUF1192"/>
</dbReference>